<dbReference type="Gene3D" id="3.40.190.10">
    <property type="entry name" value="Periplasmic binding protein-like II"/>
    <property type="match status" value="1"/>
</dbReference>
<keyword evidence="4 10" id="KW-0732">Signal</keyword>
<comment type="subcellular location">
    <subcellularLocation>
        <location evidence="1">Periplasm</location>
    </subcellularLocation>
</comment>
<dbReference type="PANTHER" id="PTHR30290">
    <property type="entry name" value="PERIPLASMIC BINDING COMPONENT OF ABC TRANSPORTER"/>
    <property type="match status" value="1"/>
</dbReference>
<dbReference type="Gene3D" id="3.10.105.10">
    <property type="entry name" value="Dipeptide-binding Protein, Domain 3"/>
    <property type="match status" value="1"/>
</dbReference>
<dbReference type="PIRSF" id="PIRSF002741">
    <property type="entry name" value="MppA"/>
    <property type="match status" value="1"/>
</dbReference>
<dbReference type="EMBL" id="NJAK01000002">
    <property type="protein sequence ID" value="PHM60317.1"/>
    <property type="molecule type" value="Genomic_DNA"/>
</dbReference>
<name>A0A2D0KAS7_9GAMM</name>
<dbReference type="FunFam" id="3.90.76.10:FF:000001">
    <property type="entry name" value="Oligopeptide ABC transporter substrate-binding protein"/>
    <property type="match status" value="1"/>
</dbReference>
<evidence type="ECO:0000256" key="8">
    <source>
        <dbReference type="ARBA" id="ARBA00063980"/>
    </source>
</evidence>
<sequence length="547" mass="62173">MINTTKKKLATGITVALGMIIGGQAFAAQVPAGVQLADVAKQVLVRNNGSEPQSLDPHKIEGVPESNIARDLFETLVINDPDGKIIPGVAESWENKDFKVWTFHLRKDAKWSNGDPVTAQDFVYSWRRISDPNTASPYASFLQYAHILNVDDVIKGKQKPEALGVKALDDHTLQLTLSEAVPYLVRLFVHPTTSPVHRATIEKYGERWTQPQNFVGNGAYKLKSWVINERLVFERSPTYWDDKNTVINQVTFLPISSEVTDVNRYRAGEIEMTYTNLPVELFQKLKKEIPEQLRVNPYLCTYYYEINNQKPPFNDPRVRTALKLGMDRDIITYKVKNQGDSPAYGYTPPFIADFKDEKPDWYAKLNQQQRNEEAKKLLAEAGFTKDNPLKINLLYNTSDLHKKLAIAAASIWKKNIGVEVSLENQEWKTFLDSRHQGNYDIARAGWCADYNEASSFLNSMLSDSSNNTAHYKSKEFDALMEQTLQAKTDEERAEIYAKANAELDKDSAIVPLFYYASTRLVKPYVGGYTGKDPLENLHTKDLYIIKH</sequence>
<comment type="subunit">
    <text evidence="8">The complex is composed of two ATP-binding proteins (OppD and OppF), two transmembrane proteins (OppB and OppC) and a solute-binding protein (OppA).</text>
</comment>
<dbReference type="GO" id="GO:0015833">
    <property type="term" value="P:peptide transport"/>
    <property type="evidence" value="ECO:0007669"/>
    <property type="project" value="TreeGrafter"/>
</dbReference>
<dbReference type="InterPro" id="IPR023765">
    <property type="entry name" value="SBP_5_CS"/>
</dbReference>
<keyword evidence="13" id="KW-1185">Reference proteome</keyword>
<dbReference type="InterPro" id="IPR030678">
    <property type="entry name" value="Peptide/Ni-bd"/>
</dbReference>
<dbReference type="GO" id="GO:0030288">
    <property type="term" value="C:outer membrane-bounded periplasmic space"/>
    <property type="evidence" value="ECO:0007669"/>
    <property type="project" value="TreeGrafter"/>
</dbReference>
<dbReference type="PANTHER" id="PTHR30290:SF10">
    <property type="entry name" value="PERIPLASMIC OLIGOPEPTIDE-BINDING PROTEIN-RELATED"/>
    <property type="match status" value="1"/>
</dbReference>
<dbReference type="InterPro" id="IPR039424">
    <property type="entry name" value="SBP_5"/>
</dbReference>
<evidence type="ECO:0000313" key="12">
    <source>
        <dbReference type="EMBL" id="PHM60317.1"/>
    </source>
</evidence>
<dbReference type="InterPro" id="IPR000914">
    <property type="entry name" value="SBP_5_dom"/>
</dbReference>
<dbReference type="GO" id="GO:1904680">
    <property type="term" value="F:peptide transmembrane transporter activity"/>
    <property type="evidence" value="ECO:0007669"/>
    <property type="project" value="TreeGrafter"/>
</dbReference>
<dbReference type="CDD" id="cd08504">
    <property type="entry name" value="PBP2_OppA"/>
    <property type="match status" value="1"/>
</dbReference>
<dbReference type="Proteomes" id="UP000222168">
    <property type="component" value="Unassembled WGS sequence"/>
</dbReference>
<dbReference type="AlphaFoldDB" id="A0A2D0KAS7"/>
<dbReference type="SUPFAM" id="SSF53850">
    <property type="entry name" value="Periplasmic binding protein-like II"/>
    <property type="match status" value="1"/>
</dbReference>
<dbReference type="RefSeq" id="WP_099119020.1">
    <property type="nucleotide sequence ID" value="NZ_NJAK01000002.1"/>
</dbReference>
<reference evidence="12 13" key="1">
    <citation type="journal article" date="2017" name="Nat. Microbiol.">
        <title>Natural product diversity associated with the nematode symbionts Photorhabdus and Xenorhabdus.</title>
        <authorList>
            <person name="Tobias N.J."/>
            <person name="Wolff H."/>
            <person name="Djahanschiri B."/>
            <person name="Grundmann F."/>
            <person name="Kronenwerth M."/>
            <person name="Shi Y.M."/>
            <person name="Simonyi S."/>
            <person name="Grun P."/>
            <person name="Shapiro-Ilan D."/>
            <person name="Pidot S.J."/>
            <person name="Stinear T.P."/>
            <person name="Ebersberger I."/>
            <person name="Bode H.B."/>
        </authorList>
    </citation>
    <scope>NUCLEOTIDE SEQUENCE [LARGE SCALE GENOMIC DNA]</scope>
    <source>
        <strain evidence="12 13">DSM 22670</strain>
    </source>
</reference>
<evidence type="ECO:0000256" key="1">
    <source>
        <dbReference type="ARBA" id="ARBA00004418"/>
    </source>
</evidence>
<dbReference type="FunFam" id="3.40.190.10:FF:000018">
    <property type="entry name" value="Oligopeptide ABC transporter, oligopeptide-binding protein"/>
    <property type="match status" value="1"/>
</dbReference>
<evidence type="ECO:0000256" key="9">
    <source>
        <dbReference type="ARBA" id="ARBA00072558"/>
    </source>
</evidence>
<keyword evidence="5" id="KW-0574">Periplasm</keyword>
<feature type="signal peptide" evidence="10">
    <location>
        <begin position="1"/>
        <end position="27"/>
    </location>
</feature>
<evidence type="ECO:0000256" key="5">
    <source>
        <dbReference type="ARBA" id="ARBA00022764"/>
    </source>
</evidence>
<evidence type="ECO:0000256" key="3">
    <source>
        <dbReference type="ARBA" id="ARBA00022448"/>
    </source>
</evidence>
<comment type="similarity">
    <text evidence="2">Belongs to the bacterial solute-binding protein 5 family.</text>
</comment>
<gene>
    <name evidence="12" type="ORF">Xish_03463</name>
</gene>
<keyword evidence="6" id="KW-0653">Protein transport</keyword>
<evidence type="ECO:0000259" key="11">
    <source>
        <dbReference type="Pfam" id="PF00496"/>
    </source>
</evidence>
<evidence type="ECO:0000256" key="4">
    <source>
        <dbReference type="ARBA" id="ARBA00022729"/>
    </source>
</evidence>
<dbReference type="NCBIfam" id="NF011684">
    <property type="entry name" value="PRK15104.1"/>
    <property type="match status" value="1"/>
</dbReference>
<dbReference type="PROSITE" id="PS01040">
    <property type="entry name" value="SBP_BACTERIAL_5"/>
    <property type="match status" value="1"/>
</dbReference>
<comment type="caution">
    <text evidence="12">The sequence shown here is derived from an EMBL/GenBank/DDBJ whole genome shotgun (WGS) entry which is preliminary data.</text>
</comment>
<evidence type="ECO:0000256" key="7">
    <source>
        <dbReference type="ARBA" id="ARBA00023157"/>
    </source>
</evidence>
<dbReference type="GO" id="GO:0043190">
    <property type="term" value="C:ATP-binding cassette (ABC) transporter complex"/>
    <property type="evidence" value="ECO:0007669"/>
    <property type="project" value="InterPro"/>
</dbReference>
<feature type="chain" id="PRO_5013039423" description="Periplasmic oligopeptide-binding protein OppA" evidence="10">
    <location>
        <begin position="28"/>
        <end position="547"/>
    </location>
</feature>
<dbReference type="Gene3D" id="3.90.76.10">
    <property type="entry name" value="Dipeptide-binding Protein, Domain 1"/>
    <property type="match status" value="1"/>
</dbReference>
<evidence type="ECO:0000256" key="6">
    <source>
        <dbReference type="ARBA" id="ARBA00022927"/>
    </source>
</evidence>
<evidence type="ECO:0000313" key="13">
    <source>
        <dbReference type="Proteomes" id="UP000222168"/>
    </source>
</evidence>
<accession>A0A2D0KAS7</accession>
<keyword evidence="7" id="KW-1015">Disulfide bond</keyword>
<keyword evidence="3" id="KW-0813">Transport</keyword>
<proteinExistence type="inferred from homology"/>
<dbReference type="Pfam" id="PF00496">
    <property type="entry name" value="SBP_bac_5"/>
    <property type="match status" value="1"/>
</dbReference>
<evidence type="ECO:0000256" key="2">
    <source>
        <dbReference type="ARBA" id="ARBA00005695"/>
    </source>
</evidence>
<dbReference type="OrthoDB" id="9801912at2"/>
<evidence type="ECO:0000256" key="10">
    <source>
        <dbReference type="SAM" id="SignalP"/>
    </source>
</evidence>
<organism evidence="12 13">
    <name type="scientific">Xenorhabdus ishibashii</name>
    <dbReference type="NCBI Taxonomy" id="1034471"/>
    <lineage>
        <taxon>Bacteria</taxon>
        <taxon>Pseudomonadati</taxon>
        <taxon>Pseudomonadota</taxon>
        <taxon>Gammaproteobacteria</taxon>
        <taxon>Enterobacterales</taxon>
        <taxon>Morganellaceae</taxon>
        <taxon>Xenorhabdus</taxon>
    </lineage>
</organism>
<dbReference type="FunFam" id="3.10.105.10:FF:000001">
    <property type="entry name" value="Oligopeptide ABC transporter, oligopeptide-binding protein"/>
    <property type="match status" value="1"/>
</dbReference>
<dbReference type="GO" id="GO:0015031">
    <property type="term" value="P:protein transport"/>
    <property type="evidence" value="ECO:0007669"/>
    <property type="project" value="UniProtKB-KW"/>
</dbReference>
<protein>
    <recommendedName>
        <fullName evidence="9">Periplasmic oligopeptide-binding protein OppA</fullName>
    </recommendedName>
</protein>
<feature type="domain" description="Solute-binding protein family 5" evidence="11">
    <location>
        <begin position="84"/>
        <end position="467"/>
    </location>
</feature>